<sequence>MLYVSVVPEHLPYPGYSDLETNILVDNNNEQQPEEGSEEGFKKESEEGSEEVSKESSEDSSEEELTKGLTVGELSRASGKRLVPSLPKPDLELVQVPKAPSLDLDLDFEPEDNVKQILIVILKEVKIIKLNLFYEDKKKFKAYLV</sequence>
<dbReference type="Proteomes" id="UP000258309">
    <property type="component" value="Unassembled WGS sequence"/>
</dbReference>
<proteinExistence type="predicted"/>
<reference evidence="2 3" key="1">
    <citation type="submission" date="2018-05" db="EMBL/GenBank/DDBJ databases">
        <title>Draft genome sequence of Scytalidium lignicola DSM 105466, a ubiquitous saprotrophic fungus.</title>
        <authorList>
            <person name="Buettner E."/>
            <person name="Gebauer A.M."/>
            <person name="Hofrichter M."/>
            <person name="Liers C."/>
            <person name="Kellner H."/>
        </authorList>
    </citation>
    <scope>NUCLEOTIDE SEQUENCE [LARGE SCALE GENOMIC DNA]</scope>
    <source>
        <strain evidence="2 3">DSM 105466</strain>
    </source>
</reference>
<keyword evidence="3" id="KW-1185">Reference proteome</keyword>
<evidence type="ECO:0000313" key="2">
    <source>
        <dbReference type="EMBL" id="RFU26828.1"/>
    </source>
</evidence>
<comment type="caution">
    <text evidence="2">The sequence shown here is derived from an EMBL/GenBank/DDBJ whole genome shotgun (WGS) entry which is preliminary data.</text>
</comment>
<feature type="compositionally biased region" description="Basic and acidic residues" evidence="1">
    <location>
        <begin position="39"/>
        <end position="57"/>
    </location>
</feature>
<feature type="region of interest" description="Disordered" evidence="1">
    <location>
        <begin position="25"/>
        <end position="73"/>
    </location>
</feature>
<accession>A0A3E2H0E1</accession>
<organism evidence="2 3">
    <name type="scientific">Scytalidium lignicola</name>
    <name type="common">Hyphomycete</name>
    <dbReference type="NCBI Taxonomy" id="5539"/>
    <lineage>
        <taxon>Eukaryota</taxon>
        <taxon>Fungi</taxon>
        <taxon>Dikarya</taxon>
        <taxon>Ascomycota</taxon>
        <taxon>Pezizomycotina</taxon>
        <taxon>Leotiomycetes</taxon>
        <taxon>Leotiomycetes incertae sedis</taxon>
        <taxon>Scytalidium</taxon>
    </lineage>
</organism>
<evidence type="ECO:0000313" key="3">
    <source>
        <dbReference type="Proteomes" id="UP000258309"/>
    </source>
</evidence>
<dbReference type="EMBL" id="NCSJ02000238">
    <property type="protein sequence ID" value="RFU26828.1"/>
    <property type="molecule type" value="Genomic_DNA"/>
</dbReference>
<evidence type="ECO:0000256" key="1">
    <source>
        <dbReference type="SAM" id="MobiDB-lite"/>
    </source>
</evidence>
<feature type="non-terminal residue" evidence="2">
    <location>
        <position position="145"/>
    </location>
</feature>
<gene>
    <name evidence="2" type="ORF">B7463_g9513</name>
</gene>
<dbReference type="AlphaFoldDB" id="A0A3E2H0E1"/>
<name>A0A3E2H0E1_SCYLI</name>
<protein>
    <submittedName>
        <fullName evidence="2">Uncharacterized protein</fullName>
    </submittedName>
</protein>
<feature type="non-terminal residue" evidence="2">
    <location>
        <position position="1"/>
    </location>
</feature>